<dbReference type="STRING" id="341454.A0A4V3SHS6"/>
<dbReference type="Gene3D" id="3.90.180.10">
    <property type="entry name" value="Medium-chain alcohol dehydrogenases, catalytic domain"/>
    <property type="match status" value="1"/>
</dbReference>
<organism evidence="2 3">
    <name type="scientific">Ascodesmis nigricans</name>
    <dbReference type="NCBI Taxonomy" id="341454"/>
    <lineage>
        <taxon>Eukaryota</taxon>
        <taxon>Fungi</taxon>
        <taxon>Dikarya</taxon>
        <taxon>Ascomycota</taxon>
        <taxon>Pezizomycotina</taxon>
        <taxon>Pezizomycetes</taxon>
        <taxon>Pezizales</taxon>
        <taxon>Ascodesmidaceae</taxon>
        <taxon>Ascodesmis</taxon>
    </lineage>
</organism>
<dbReference type="InParanoid" id="A0A4V3SHS6"/>
<dbReference type="SUPFAM" id="SSF50129">
    <property type="entry name" value="GroES-like"/>
    <property type="match status" value="1"/>
</dbReference>
<dbReference type="InterPro" id="IPR013149">
    <property type="entry name" value="ADH-like_C"/>
</dbReference>
<dbReference type="SMART" id="SM00829">
    <property type="entry name" value="PKS_ER"/>
    <property type="match status" value="1"/>
</dbReference>
<sequence>MPKAIGLKKIPGKPGQVYYPLETLHLPSTPPPPGSATLHLLAASLNHRDLFQRRHLYPNILFSSPILADGCGLVTTPTSPLYGKRVIINPSRGWVSSPVAPEEPFAILGASIQYPSGTLQEEAVFDENELVEAPEHLDDVRAAALPLCGTTAWRAVFTKGGVKEGMSVLIPGIGGGVAIMAAQFCVAAGARVWVTSSSTEKIQRAVEELGVEGGVLYTGEKWQNDLAEKMKARGQKALDVVVDGAGGDVVVRLQKLLKQGAKVVSYGMTTGPKMDWPMGAVLKNIDLVGSTMGSRREFRDMVRFVAEKRIVPVVSSVVEGFGEEEVESLFEEMDKGRQFGKLVIRISNGEEVLDSKL</sequence>
<dbReference type="GO" id="GO:0016491">
    <property type="term" value="F:oxidoreductase activity"/>
    <property type="evidence" value="ECO:0007669"/>
    <property type="project" value="InterPro"/>
</dbReference>
<gene>
    <name evidence="2" type="ORF">EX30DRAFT_199710</name>
</gene>
<name>A0A4V3SHS6_9PEZI</name>
<dbReference type="InterPro" id="IPR011032">
    <property type="entry name" value="GroES-like_sf"/>
</dbReference>
<dbReference type="SUPFAM" id="SSF51735">
    <property type="entry name" value="NAD(P)-binding Rossmann-fold domains"/>
    <property type="match status" value="1"/>
</dbReference>
<dbReference type="Gene3D" id="3.40.50.720">
    <property type="entry name" value="NAD(P)-binding Rossmann-like Domain"/>
    <property type="match status" value="1"/>
</dbReference>
<dbReference type="OrthoDB" id="449487at2759"/>
<dbReference type="Pfam" id="PF00107">
    <property type="entry name" value="ADH_zinc_N"/>
    <property type="match status" value="1"/>
</dbReference>
<dbReference type="AlphaFoldDB" id="A0A4V3SHS6"/>
<evidence type="ECO:0000313" key="2">
    <source>
        <dbReference type="EMBL" id="TGZ77424.1"/>
    </source>
</evidence>
<reference evidence="2 3" key="1">
    <citation type="submission" date="2019-04" db="EMBL/GenBank/DDBJ databases">
        <title>Comparative genomics and transcriptomics to analyze fruiting body development in filamentous ascomycetes.</title>
        <authorList>
            <consortium name="DOE Joint Genome Institute"/>
            <person name="Lutkenhaus R."/>
            <person name="Traeger S."/>
            <person name="Breuer J."/>
            <person name="Kuo A."/>
            <person name="Lipzen A."/>
            <person name="Pangilinan J."/>
            <person name="Dilworth D."/>
            <person name="Sandor L."/>
            <person name="Poggeler S."/>
            <person name="Barry K."/>
            <person name="Grigoriev I.V."/>
            <person name="Nowrousian M."/>
        </authorList>
    </citation>
    <scope>NUCLEOTIDE SEQUENCE [LARGE SCALE GENOMIC DNA]</scope>
    <source>
        <strain evidence="2 3">CBS 389.68</strain>
    </source>
</reference>
<accession>A0A4V3SHS6</accession>
<dbReference type="InterPro" id="IPR020843">
    <property type="entry name" value="ER"/>
</dbReference>
<feature type="domain" description="Enoyl reductase (ER)" evidence="1">
    <location>
        <begin position="21"/>
        <end position="344"/>
    </location>
</feature>
<dbReference type="CDD" id="cd05188">
    <property type="entry name" value="MDR"/>
    <property type="match status" value="1"/>
</dbReference>
<dbReference type="InterPro" id="IPR052711">
    <property type="entry name" value="Zinc_ADH-like"/>
</dbReference>
<keyword evidence="3" id="KW-1185">Reference proteome</keyword>
<evidence type="ECO:0000313" key="3">
    <source>
        <dbReference type="Proteomes" id="UP000298138"/>
    </source>
</evidence>
<dbReference type="InterPro" id="IPR036291">
    <property type="entry name" value="NAD(P)-bd_dom_sf"/>
</dbReference>
<dbReference type="Proteomes" id="UP000298138">
    <property type="component" value="Unassembled WGS sequence"/>
</dbReference>
<dbReference type="EMBL" id="ML220153">
    <property type="protein sequence ID" value="TGZ77424.1"/>
    <property type="molecule type" value="Genomic_DNA"/>
</dbReference>
<dbReference type="PANTHER" id="PTHR45033">
    <property type="match status" value="1"/>
</dbReference>
<proteinExistence type="predicted"/>
<dbReference type="PANTHER" id="PTHR45033:SF3">
    <property type="entry name" value="DEHYDROGENASE, PUTATIVE (AFU_ORTHOLOGUE AFUA_2G13270)-RELATED"/>
    <property type="match status" value="1"/>
</dbReference>
<evidence type="ECO:0000259" key="1">
    <source>
        <dbReference type="SMART" id="SM00829"/>
    </source>
</evidence>
<protein>
    <submittedName>
        <fullName evidence="2">Alcohol dehydrogenase</fullName>
    </submittedName>
</protein>